<dbReference type="Pfam" id="PF20014">
    <property type="entry name" value="GAP1-M"/>
    <property type="match status" value="1"/>
</dbReference>
<name>A0A561D2A8_9BACI</name>
<organism evidence="2 3">
    <name type="scientific">Neobacillus bataviensis</name>
    <dbReference type="NCBI Taxonomy" id="220685"/>
    <lineage>
        <taxon>Bacteria</taxon>
        <taxon>Bacillati</taxon>
        <taxon>Bacillota</taxon>
        <taxon>Bacilli</taxon>
        <taxon>Bacillales</taxon>
        <taxon>Bacillaceae</taxon>
        <taxon>Neobacillus</taxon>
    </lineage>
</organism>
<reference evidence="2 3" key="1">
    <citation type="submission" date="2019-06" db="EMBL/GenBank/DDBJ databases">
        <title>Sorghum-associated microbial communities from plants grown in Nebraska, USA.</title>
        <authorList>
            <person name="Schachtman D."/>
        </authorList>
    </citation>
    <scope>NUCLEOTIDE SEQUENCE [LARGE SCALE GENOMIC DNA]</scope>
    <source>
        <strain evidence="2 3">2482</strain>
    </source>
</reference>
<evidence type="ECO:0000259" key="1">
    <source>
        <dbReference type="Pfam" id="PF20014"/>
    </source>
</evidence>
<proteinExistence type="predicted"/>
<comment type="caution">
    <text evidence="2">The sequence shown here is derived from an EMBL/GenBank/DDBJ whole genome shotgun (WGS) entry which is preliminary data.</text>
</comment>
<feature type="domain" description="GTPase-associated protein 1 middle" evidence="1">
    <location>
        <begin position="6"/>
        <end position="108"/>
    </location>
</feature>
<dbReference type="InterPro" id="IPR045401">
    <property type="entry name" value="GAP1-M"/>
</dbReference>
<dbReference type="Proteomes" id="UP000319671">
    <property type="component" value="Unassembled WGS sequence"/>
</dbReference>
<accession>A0A561D2A8</accession>
<dbReference type="RefSeq" id="WP_144566630.1">
    <property type="nucleotide sequence ID" value="NZ_VIVN01000010.1"/>
</dbReference>
<protein>
    <recommendedName>
        <fullName evidence="1">GTPase-associated protein 1 middle domain-containing protein</fullName>
    </recommendedName>
</protein>
<dbReference type="AlphaFoldDB" id="A0A561D2A8"/>
<keyword evidence="3" id="KW-1185">Reference proteome</keyword>
<gene>
    <name evidence="2" type="ORF">FB550_1102</name>
</gene>
<sequence>MEHEILKALGISNDHFQQLLFAVMTSISGKKKVFISLNVPLQEYTNYALLLLELLFLYLPYAYRRNLGAITFTSEPETRTYIHVTFFEPGTLNIRDRSIEKQFVFDFSRRFISGVPAAVEQSEYLDIALQHLSEMKRMDDFFKFAEMVLAGLAEEEKHSLTSYNQLTGLYLTWKNGDFDLYLNDKLRFLNNLVKYLQFKSEEKSELVKLFLRILDNEKMADDWSMARFYTESVVSVNSLVRFDEVCLFLLETLRFYQKDPLYLELWKIIECNRLAFESLACYISNQPDYAYLLKDYLNLRINNLKLEDITFFKEIITDDFVAEIKEDILRDHFLILKVIFKLINLPTESVSHMLKLLTRNGREQLNRILQRILCELSLPIPIQLFFVAFETSGDGVDYPKLLDFLIDHYNENTMCSFIKENAHLVATDLLYRKSLKIYFITHPNSIWKDKKWRKELQDVNDGKFKLFIKGSRERHRQSTG</sequence>
<evidence type="ECO:0000313" key="2">
    <source>
        <dbReference type="EMBL" id="TWD97397.1"/>
    </source>
</evidence>
<evidence type="ECO:0000313" key="3">
    <source>
        <dbReference type="Proteomes" id="UP000319671"/>
    </source>
</evidence>
<dbReference type="EMBL" id="VIVN01000010">
    <property type="protein sequence ID" value="TWD97397.1"/>
    <property type="molecule type" value="Genomic_DNA"/>
</dbReference>